<dbReference type="Proteomes" id="UP000663671">
    <property type="component" value="Chromosome 1"/>
</dbReference>
<sequence>MSPLMRVVTVEPFCPESIIKSRTRGAFSVVCLATSSRARASYWRRLNQIERQLLGIAGTGGLTTIELFANWYETTAEEETDSSWYKTVELSYHCGRQKWVT</sequence>
<reference evidence="1" key="1">
    <citation type="submission" date="2021-01" db="EMBL/GenBank/DDBJ databases">
        <title>Chromosome-level genome assembly of a human fungal pathogen reveals clustering of transcriptionally co-regulated genes.</title>
        <authorList>
            <person name="Voorhies M."/>
            <person name="Cohen S."/>
            <person name="Shea T.P."/>
            <person name="Petrus S."/>
            <person name="Munoz J.F."/>
            <person name="Poplawski S."/>
            <person name="Goldman W.E."/>
            <person name="Michael T."/>
            <person name="Cuomo C.A."/>
            <person name="Sil A."/>
            <person name="Beyhan S."/>
        </authorList>
    </citation>
    <scope>NUCLEOTIDE SEQUENCE</scope>
    <source>
        <strain evidence="1">WU24</strain>
    </source>
</reference>
<accession>A0A8A1MAT3</accession>
<organism evidence="1 2">
    <name type="scientific">Ajellomyces capsulatus</name>
    <name type="common">Darling's disease fungus</name>
    <name type="synonym">Histoplasma capsulatum</name>
    <dbReference type="NCBI Taxonomy" id="5037"/>
    <lineage>
        <taxon>Eukaryota</taxon>
        <taxon>Fungi</taxon>
        <taxon>Dikarya</taxon>
        <taxon>Ascomycota</taxon>
        <taxon>Pezizomycotina</taxon>
        <taxon>Eurotiomycetes</taxon>
        <taxon>Eurotiomycetidae</taxon>
        <taxon>Onygenales</taxon>
        <taxon>Ajellomycetaceae</taxon>
        <taxon>Histoplasma</taxon>
    </lineage>
</organism>
<dbReference type="OrthoDB" id="10303746at2759"/>
<dbReference type="AlphaFoldDB" id="A0A8A1MAT3"/>
<evidence type="ECO:0000313" key="2">
    <source>
        <dbReference type="Proteomes" id="UP000663671"/>
    </source>
</evidence>
<gene>
    <name evidence="1" type="ORF">I7I51_00707</name>
</gene>
<dbReference type="VEuPathDB" id="FungiDB:I7I51_00707"/>
<protein>
    <submittedName>
        <fullName evidence="1">Uncharacterized protein</fullName>
    </submittedName>
</protein>
<dbReference type="EMBL" id="CP069114">
    <property type="protein sequence ID" value="QSS63648.1"/>
    <property type="molecule type" value="Genomic_DNA"/>
</dbReference>
<proteinExistence type="predicted"/>
<evidence type="ECO:0000313" key="1">
    <source>
        <dbReference type="EMBL" id="QSS63648.1"/>
    </source>
</evidence>
<name>A0A8A1MAT3_AJECA</name>